<dbReference type="PANTHER" id="PTHR11848">
    <property type="entry name" value="TGF-BETA FAMILY"/>
    <property type="match status" value="1"/>
</dbReference>
<dbReference type="SUPFAM" id="SSF57501">
    <property type="entry name" value="Cystine-knot cytokines"/>
    <property type="match status" value="1"/>
</dbReference>
<dbReference type="CDD" id="cd13761">
    <property type="entry name" value="TGF_beta_BMP5_like"/>
    <property type="match status" value="1"/>
</dbReference>
<dbReference type="Gene3D" id="2.10.90.10">
    <property type="entry name" value="Cystine-knot cytokines"/>
    <property type="match status" value="1"/>
</dbReference>
<keyword evidence="7" id="KW-0325">Glycoprotein</keyword>
<dbReference type="InterPro" id="IPR001839">
    <property type="entry name" value="TGF-b_C"/>
</dbReference>
<evidence type="ECO:0000256" key="5">
    <source>
        <dbReference type="ARBA" id="ARBA00023030"/>
    </source>
</evidence>
<proteinExistence type="inferred from homology"/>
<protein>
    <recommendedName>
        <fullName evidence="11">TGF-beta family profile domain-containing protein</fullName>
    </recommendedName>
</protein>
<dbReference type="InterPro" id="IPR029034">
    <property type="entry name" value="Cystine-knot_cytokine"/>
</dbReference>
<organism evidence="12 13">
    <name type="scientific">Pristionchus entomophagus</name>
    <dbReference type="NCBI Taxonomy" id="358040"/>
    <lineage>
        <taxon>Eukaryota</taxon>
        <taxon>Metazoa</taxon>
        <taxon>Ecdysozoa</taxon>
        <taxon>Nematoda</taxon>
        <taxon>Chromadorea</taxon>
        <taxon>Rhabditida</taxon>
        <taxon>Rhabditina</taxon>
        <taxon>Diplogasteromorpha</taxon>
        <taxon>Diplogasteroidea</taxon>
        <taxon>Neodiplogasteridae</taxon>
        <taxon>Pristionchus</taxon>
    </lineage>
</organism>
<keyword evidence="13" id="KW-1185">Reference proteome</keyword>
<dbReference type="FunFam" id="2.10.90.10:FF:000001">
    <property type="entry name" value="Bone morphogenetic protein 4"/>
    <property type="match status" value="1"/>
</dbReference>
<comment type="subcellular location">
    <subcellularLocation>
        <location evidence="1">Secreted</location>
    </subcellularLocation>
</comment>
<evidence type="ECO:0000256" key="4">
    <source>
        <dbReference type="ARBA" id="ARBA00022729"/>
    </source>
</evidence>
<feature type="domain" description="TGF-beta family profile" evidence="11">
    <location>
        <begin position="247"/>
        <end position="379"/>
    </location>
</feature>
<evidence type="ECO:0000256" key="8">
    <source>
        <dbReference type="RuleBase" id="RU000354"/>
    </source>
</evidence>
<keyword evidence="6" id="KW-1015">Disulfide bond</keyword>
<feature type="region of interest" description="Disordered" evidence="9">
    <location>
        <begin position="243"/>
        <end position="272"/>
    </location>
</feature>
<dbReference type="InterPro" id="IPR017948">
    <property type="entry name" value="TGFb_CS"/>
</dbReference>
<dbReference type="Pfam" id="PF00019">
    <property type="entry name" value="TGF_beta"/>
    <property type="match status" value="1"/>
</dbReference>
<dbReference type="PROSITE" id="PS51362">
    <property type="entry name" value="TGF_BETA_2"/>
    <property type="match status" value="1"/>
</dbReference>
<evidence type="ECO:0000313" key="12">
    <source>
        <dbReference type="EMBL" id="GMS80213.1"/>
    </source>
</evidence>
<name>A0AAV5SDD7_9BILA</name>
<keyword evidence="5 8" id="KW-0339">Growth factor</keyword>
<dbReference type="EMBL" id="BTSX01000001">
    <property type="protein sequence ID" value="GMS80213.1"/>
    <property type="molecule type" value="Genomic_DNA"/>
</dbReference>
<feature type="signal peptide" evidence="10">
    <location>
        <begin position="1"/>
        <end position="27"/>
    </location>
</feature>
<evidence type="ECO:0000256" key="1">
    <source>
        <dbReference type="ARBA" id="ARBA00004613"/>
    </source>
</evidence>
<comment type="caution">
    <text evidence="12">The sequence shown here is derived from an EMBL/GenBank/DDBJ whole genome shotgun (WGS) entry which is preliminary data.</text>
</comment>
<feature type="chain" id="PRO_5043383321" description="TGF-beta family profile domain-containing protein" evidence="10">
    <location>
        <begin position="28"/>
        <end position="379"/>
    </location>
</feature>
<dbReference type="AlphaFoldDB" id="A0AAV5SDD7"/>
<comment type="similarity">
    <text evidence="2 8">Belongs to the TGF-beta family.</text>
</comment>
<accession>A0AAV5SDD7</accession>
<dbReference type="GO" id="GO:0005615">
    <property type="term" value="C:extracellular space"/>
    <property type="evidence" value="ECO:0007669"/>
    <property type="project" value="TreeGrafter"/>
</dbReference>
<keyword evidence="3" id="KW-0964">Secreted</keyword>
<dbReference type="InterPro" id="IPR015615">
    <property type="entry name" value="TGF-beta-rel"/>
</dbReference>
<evidence type="ECO:0000256" key="9">
    <source>
        <dbReference type="SAM" id="MobiDB-lite"/>
    </source>
</evidence>
<dbReference type="SMART" id="SM00204">
    <property type="entry name" value="TGFB"/>
    <property type="match status" value="1"/>
</dbReference>
<dbReference type="PANTHER" id="PTHR11848:SF310">
    <property type="entry name" value="PROTEIN 60A-RELATED"/>
    <property type="match status" value="1"/>
</dbReference>
<evidence type="ECO:0000256" key="10">
    <source>
        <dbReference type="SAM" id="SignalP"/>
    </source>
</evidence>
<dbReference type="Proteomes" id="UP001432027">
    <property type="component" value="Unassembled WGS sequence"/>
</dbReference>
<dbReference type="GO" id="GO:0005125">
    <property type="term" value="F:cytokine activity"/>
    <property type="evidence" value="ECO:0007669"/>
    <property type="project" value="TreeGrafter"/>
</dbReference>
<reference evidence="12" key="1">
    <citation type="submission" date="2023-10" db="EMBL/GenBank/DDBJ databases">
        <title>Genome assembly of Pristionchus species.</title>
        <authorList>
            <person name="Yoshida K."/>
            <person name="Sommer R.J."/>
        </authorList>
    </citation>
    <scope>NUCLEOTIDE SEQUENCE</scope>
    <source>
        <strain evidence="12">RS0144</strain>
    </source>
</reference>
<sequence>SFRPFTRDTRMRSFLVLWLLWLSNCSSSSVFLIEEDDETLAFPIQKGSVEDLQKDILNVLGVDYHPSREDGSKIDDASMKYMEELYSAIEKIDEKTGETLFSKDTEKAEVVEAINPTGRMLLEGSLWKVEFTSSSISTEGYLMGASLHFVPSEELKKKLTKVDFLVDIEGQLSLFSEWNPMTGVHDHPINITSLLLTWRNSFISPKIYLNILTEDGLPPSPSDWSIFIVGSFASVPRVFKESPSTRRAKRSMDDSPSRSSPRPNPFKAKGGRRAACRKHGLYVDFKDLNWGDFVVSPLGFQAYFCSGACSFPLSSTMNATNHAIVQTLAHLLDRRKTSESKCAPLNLQPLAVLFKVESDTKIIRLKRYEDMIVHDCGCQ</sequence>
<evidence type="ECO:0000259" key="11">
    <source>
        <dbReference type="PROSITE" id="PS51362"/>
    </source>
</evidence>
<evidence type="ECO:0000256" key="3">
    <source>
        <dbReference type="ARBA" id="ARBA00022525"/>
    </source>
</evidence>
<evidence type="ECO:0000256" key="2">
    <source>
        <dbReference type="ARBA" id="ARBA00006656"/>
    </source>
</evidence>
<feature type="compositionally biased region" description="Basic and acidic residues" evidence="9">
    <location>
        <begin position="243"/>
        <end position="256"/>
    </location>
</feature>
<evidence type="ECO:0000313" key="13">
    <source>
        <dbReference type="Proteomes" id="UP001432027"/>
    </source>
</evidence>
<gene>
    <name evidence="12" type="ORF">PENTCL1PPCAC_2388</name>
</gene>
<keyword evidence="4 10" id="KW-0732">Signal</keyword>
<evidence type="ECO:0000256" key="7">
    <source>
        <dbReference type="ARBA" id="ARBA00023180"/>
    </source>
</evidence>
<dbReference type="PROSITE" id="PS00250">
    <property type="entry name" value="TGF_BETA_1"/>
    <property type="match status" value="1"/>
</dbReference>
<dbReference type="GO" id="GO:0008083">
    <property type="term" value="F:growth factor activity"/>
    <property type="evidence" value="ECO:0007669"/>
    <property type="project" value="UniProtKB-KW"/>
</dbReference>
<feature type="non-terminal residue" evidence="12">
    <location>
        <position position="1"/>
    </location>
</feature>
<evidence type="ECO:0000256" key="6">
    <source>
        <dbReference type="ARBA" id="ARBA00023157"/>
    </source>
</evidence>